<evidence type="ECO:0000259" key="21">
    <source>
        <dbReference type="PROSITE" id="PS51192"/>
    </source>
</evidence>
<dbReference type="InterPro" id="IPR038718">
    <property type="entry name" value="SNF2-like_sf"/>
</dbReference>
<dbReference type="Pfam" id="PF00176">
    <property type="entry name" value="SNF2-rel_dom"/>
    <property type="match status" value="1"/>
</dbReference>
<dbReference type="Gene3D" id="1.10.10.60">
    <property type="entry name" value="Homeodomain-like"/>
    <property type="match status" value="1"/>
</dbReference>
<dbReference type="PROSITE" id="PS50016">
    <property type="entry name" value="ZF_PHD_2"/>
    <property type="match status" value="2"/>
</dbReference>
<dbReference type="CDD" id="cd18667">
    <property type="entry name" value="CD1_tandem_CHD3-4_like"/>
    <property type="match status" value="1"/>
</dbReference>
<evidence type="ECO:0000256" key="7">
    <source>
        <dbReference type="ARBA" id="ARBA00022771"/>
    </source>
</evidence>
<dbReference type="InterPro" id="IPR009462">
    <property type="entry name" value="CHD_II_SANT-like"/>
</dbReference>
<organism evidence="23 24">
    <name type="scientific">Cynoglossus semilaevis</name>
    <name type="common">Tongue sole</name>
    <dbReference type="NCBI Taxonomy" id="244447"/>
    <lineage>
        <taxon>Eukaryota</taxon>
        <taxon>Metazoa</taxon>
        <taxon>Chordata</taxon>
        <taxon>Craniata</taxon>
        <taxon>Vertebrata</taxon>
        <taxon>Euteleostomi</taxon>
        <taxon>Actinopterygii</taxon>
        <taxon>Neopterygii</taxon>
        <taxon>Teleostei</taxon>
        <taxon>Neoteleostei</taxon>
        <taxon>Acanthomorphata</taxon>
        <taxon>Carangaria</taxon>
        <taxon>Pleuronectiformes</taxon>
        <taxon>Pleuronectoidei</taxon>
        <taxon>Cynoglossidae</taxon>
        <taxon>Cynoglossinae</taxon>
        <taxon>Cynoglossus</taxon>
    </lineage>
</organism>
<dbReference type="OMA" id="KVQKIMH"/>
<dbReference type="InterPro" id="IPR009463">
    <property type="entry name" value="DUF1087"/>
</dbReference>
<evidence type="ECO:0000259" key="22">
    <source>
        <dbReference type="PROSITE" id="PS51194"/>
    </source>
</evidence>
<dbReference type="CDD" id="cd15531">
    <property type="entry name" value="PHD1_CHD_II"/>
    <property type="match status" value="1"/>
</dbReference>
<dbReference type="PROSITE" id="PS00690">
    <property type="entry name" value="DEAH_ATP_HELICASE"/>
    <property type="match status" value="1"/>
</dbReference>
<feature type="region of interest" description="Disordered" evidence="18">
    <location>
        <begin position="1"/>
        <end position="97"/>
    </location>
</feature>
<dbReference type="FunFam" id="2.40.50.40:FF:000003">
    <property type="entry name" value="chromodomain-helicase-DNA-binding protein 3 isoform X1"/>
    <property type="match status" value="1"/>
</dbReference>
<dbReference type="InterPro" id="IPR002464">
    <property type="entry name" value="DNA/RNA_helicase_DEAH_CS"/>
</dbReference>
<feature type="compositionally biased region" description="Basic residues" evidence="18">
    <location>
        <begin position="190"/>
        <end position="223"/>
    </location>
</feature>
<comment type="catalytic activity">
    <reaction evidence="16">
        <text>ATP + H2O = ADP + phosphate + H(+)</text>
        <dbReference type="Rhea" id="RHEA:13065"/>
        <dbReference type="ChEBI" id="CHEBI:15377"/>
        <dbReference type="ChEBI" id="CHEBI:15378"/>
        <dbReference type="ChEBI" id="CHEBI:30616"/>
        <dbReference type="ChEBI" id="CHEBI:43474"/>
        <dbReference type="ChEBI" id="CHEBI:456216"/>
    </reaction>
</comment>
<evidence type="ECO:0000256" key="10">
    <source>
        <dbReference type="ARBA" id="ARBA00022840"/>
    </source>
</evidence>
<keyword evidence="13" id="KW-0238">DNA-binding</keyword>
<evidence type="ECO:0000256" key="15">
    <source>
        <dbReference type="ARBA" id="ARBA00023242"/>
    </source>
</evidence>
<reference evidence="23" key="3">
    <citation type="submission" date="2025-09" db="UniProtKB">
        <authorList>
            <consortium name="Ensembl"/>
        </authorList>
    </citation>
    <scope>IDENTIFICATION</scope>
</reference>
<dbReference type="FunFam" id="3.40.50.10810:FF:000001">
    <property type="entry name" value="chromodomain-helicase-DNA-binding protein 3 isoform X1"/>
    <property type="match status" value="1"/>
</dbReference>
<dbReference type="GO" id="GO:0016581">
    <property type="term" value="C:NuRD complex"/>
    <property type="evidence" value="ECO:0007669"/>
    <property type="project" value="TreeGrafter"/>
</dbReference>
<feature type="region of interest" description="Disordered" evidence="18">
    <location>
        <begin position="455"/>
        <end position="477"/>
    </location>
</feature>
<evidence type="ECO:0000256" key="12">
    <source>
        <dbReference type="ARBA" id="ARBA00023015"/>
    </source>
</evidence>
<dbReference type="GO" id="GO:0003677">
    <property type="term" value="F:DNA binding"/>
    <property type="evidence" value="ECO:0007669"/>
    <property type="project" value="UniProtKB-KW"/>
</dbReference>
<evidence type="ECO:0000256" key="2">
    <source>
        <dbReference type="ARBA" id="ARBA00007025"/>
    </source>
</evidence>
<dbReference type="Gene3D" id="3.30.40.10">
    <property type="entry name" value="Zinc/RING finger domain, C3HC4 (zinc finger)"/>
    <property type="match status" value="2"/>
</dbReference>
<dbReference type="GeneTree" id="ENSGT00940000155088"/>
<dbReference type="SUPFAM" id="SSF54160">
    <property type="entry name" value="Chromo domain-like"/>
    <property type="match status" value="2"/>
</dbReference>
<dbReference type="InterPro" id="IPR013083">
    <property type="entry name" value="Znf_RING/FYVE/PHD"/>
</dbReference>
<feature type="region of interest" description="Disordered" evidence="18">
    <location>
        <begin position="257"/>
        <end position="279"/>
    </location>
</feature>
<keyword evidence="4" id="KW-0479">Metal-binding</keyword>
<dbReference type="InterPro" id="IPR014001">
    <property type="entry name" value="Helicase_ATP-bd"/>
</dbReference>
<dbReference type="InterPro" id="IPR011011">
    <property type="entry name" value="Znf_FYVE_PHD"/>
</dbReference>
<feature type="compositionally biased region" description="Low complexity" evidence="18">
    <location>
        <begin position="160"/>
        <end position="178"/>
    </location>
</feature>
<feature type="domain" description="Helicase ATP-binding" evidence="21">
    <location>
        <begin position="618"/>
        <end position="802"/>
    </location>
</feature>
<evidence type="ECO:0000256" key="18">
    <source>
        <dbReference type="SAM" id="MobiDB-lite"/>
    </source>
</evidence>
<feature type="region of interest" description="Disordered" evidence="18">
    <location>
        <begin position="1232"/>
        <end position="1289"/>
    </location>
</feature>
<feature type="compositionally biased region" description="Polar residues" evidence="18">
    <location>
        <begin position="1480"/>
        <end position="1489"/>
    </location>
</feature>
<dbReference type="Pfam" id="PF08073">
    <property type="entry name" value="CHDNT"/>
    <property type="match status" value="1"/>
</dbReference>
<dbReference type="PROSITE" id="PS51192">
    <property type="entry name" value="HELICASE_ATP_BIND_1"/>
    <property type="match status" value="1"/>
</dbReference>
<dbReference type="SMART" id="SM01147">
    <property type="entry name" value="DUF1087"/>
    <property type="match status" value="1"/>
</dbReference>
<evidence type="ECO:0000256" key="14">
    <source>
        <dbReference type="ARBA" id="ARBA00023163"/>
    </source>
</evidence>
<evidence type="ECO:0000256" key="11">
    <source>
        <dbReference type="ARBA" id="ARBA00022853"/>
    </source>
</evidence>
<dbReference type="InterPro" id="IPR001650">
    <property type="entry name" value="Helicase_C-like"/>
</dbReference>
<dbReference type="InterPro" id="IPR000953">
    <property type="entry name" value="Chromo/chromo_shadow_dom"/>
</dbReference>
<dbReference type="Gene3D" id="3.40.50.300">
    <property type="entry name" value="P-loop containing nucleotide triphosphate hydrolases"/>
    <property type="match status" value="1"/>
</dbReference>
<keyword evidence="3" id="KW-0597">Phosphoprotein</keyword>
<evidence type="ECO:0000256" key="17">
    <source>
        <dbReference type="PROSITE-ProRule" id="PRU00146"/>
    </source>
</evidence>
<dbReference type="STRING" id="244447.ENSCSEP00000028351"/>
<feature type="compositionally biased region" description="Acidic residues" evidence="18">
    <location>
        <begin position="73"/>
        <end position="82"/>
    </location>
</feature>
<evidence type="ECO:0000256" key="5">
    <source>
        <dbReference type="ARBA" id="ARBA00022737"/>
    </source>
</evidence>
<dbReference type="InterPro" id="IPR027417">
    <property type="entry name" value="P-loop_NTPase"/>
</dbReference>
<dbReference type="SMART" id="SM00249">
    <property type="entry name" value="PHD"/>
    <property type="match status" value="2"/>
</dbReference>
<comment type="subcellular location">
    <subcellularLocation>
        <location evidence="1">Nucleus</location>
    </subcellularLocation>
</comment>
<dbReference type="Pfam" id="PF00628">
    <property type="entry name" value="PHD"/>
    <property type="match status" value="2"/>
</dbReference>
<dbReference type="GO" id="GO:0005524">
    <property type="term" value="F:ATP binding"/>
    <property type="evidence" value="ECO:0007669"/>
    <property type="project" value="UniProtKB-KW"/>
</dbReference>
<dbReference type="PANTHER" id="PTHR45623">
    <property type="entry name" value="CHROMODOMAIN-HELICASE-DNA-BINDING PROTEIN 3-RELATED-RELATED"/>
    <property type="match status" value="1"/>
</dbReference>
<dbReference type="PROSITE" id="PS51194">
    <property type="entry name" value="HELICASE_CTER"/>
    <property type="match status" value="1"/>
</dbReference>
<dbReference type="SMART" id="SM00298">
    <property type="entry name" value="CHROMO"/>
    <property type="match status" value="2"/>
</dbReference>
<dbReference type="InterPro" id="IPR049730">
    <property type="entry name" value="SNF2/RAD54-like_C"/>
</dbReference>
<feature type="domain" description="Chromo" evidence="19">
    <location>
        <begin position="403"/>
        <end position="460"/>
    </location>
</feature>
<feature type="compositionally biased region" description="Basic residues" evidence="18">
    <location>
        <begin position="258"/>
        <end position="270"/>
    </location>
</feature>
<dbReference type="SMART" id="SM00487">
    <property type="entry name" value="DEXDc"/>
    <property type="match status" value="1"/>
</dbReference>
<dbReference type="Pfam" id="PF08074">
    <property type="entry name" value="CHDCT2"/>
    <property type="match status" value="1"/>
</dbReference>
<evidence type="ECO:0000256" key="1">
    <source>
        <dbReference type="ARBA" id="ARBA00004123"/>
    </source>
</evidence>
<proteinExistence type="inferred from homology"/>
<evidence type="ECO:0000259" key="19">
    <source>
        <dbReference type="PROSITE" id="PS50013"/>
    </source>
</evidence>
<dbReference type="Ensembl" id="ENSCSET00000028733.1">
    <property type="protein sequence ID" value="ENSCSEP00000028351.1"/>
    <property type="gene ID" value="ENSCSEG00000018096.1"/>
</dbReference>
<dbReference type="SUPFAM" id="SSF57903">
    <property type="entry name" value="FYVE/PHD zinc finger"/>
    <property type="match status" value="2"/>
</dbReference>
<evidence type="ECO:0000256" key="3">
    <source>
        <dbReference type="ARBA" id="ARBA00022553"/>
    </source>
</evidence>
<keyword evidence="6" id="KW-0547">Nucleotide-binding</keyword>
<evidence type="ECO:0000313" key="24">
    <source>
        <dbReference type="Proteomes" id="UP000265120"/>
    </source>
</evidence>
<dbReference type="PANTHER" id="PTHR45623:SF6">
    <property type="entry name" value="CHROMODOMAIN-HELICASE-DNA-BINDING PROTEIN 5"/>
    <property type="match status" value="1"/>
</dbReference>
<keyword evidence="15" id="KW-0539">Nucleus</keyword>
<feature type="compositionally biased region" description="Basic and acidic residues" evidence="18">
    <location>
        <begin position="1457"/>
        <end position="1479"/>
    </location>
</feature>
<evidence type="ECO:0000313" key="23">
    <source>
        <dbReference type="Ensembl" id="ENSCSEP00000028351.1"/>
    </source>
</evidence>
<dbReference type="GO" id="GO:0042393">
    <property type="term" value="F:histone binding"/>
    <property type="evidence" value="ECO:0007669"/>
    <property type="project" value="TreeGrafter"/>
</dbReference>
<evidence type="ECO:0000256" key="8">
    <source>
        <dbReference type="ARBA" id="ARBA00022801"/>
    </source>
</evidence>
<evidence type="ECO:0000256" key="16">
    <source>
        <dbReference type="ARBA" id="ARBA00049360"/>
    </source>
</evidence>
<accession>A0A3P8WS67</accession>
<feature type="compositionally biased region" description="Basic residues" evidence="18">
    <location>
        <begin position="51"/>
        <end position="70"/>
    </location>
</feature>
<dbReference type="InterPro" id="IPR023780">
    <property type="entry name" value="Chromo_domain"/>
</dbReference>
<dbReference type="PROSITE" id="PS50013">
    <property type="entry name" value="CHROMO_2"/>
    <property type="match status" value="2"/>
</dbReference>
<keyword evidence="7 17" id="KW-0863">Zinc-finger</keyword>
<feature type="domain" description="PHD-type" evidence="20">
    <location>
        <begin position="282"/>
        <end position="329"/>
    </location>
</feature>
<dbReference type="Pfam" id="PF06465">
    <property type="entry name" value="DUF1087"/>
    <property type="match status" value="1"/>
</dbReference>
<keyword evidence="12" id="KW-0805">Transcription regulation</keyword>
<dbReference type="InterPro" id="IPR019786">
    <property type="entry name" value="Zinc_finger_PHD-type_CS"/>
</dbReference>
<comment type="similarity">
    <text evidence="2">Belongs to the SNF2/RAD54 helicase family.</text>
</comment>
<dbReference type="SUPFAM" id="SSF52540">
    <property type="entry name" value="P-loop containing nucleoside triphosphate hydrolases"/>
    <property type="match status" value="2"/>
</dbReference>
<name>A0A3P8WS67_CYNSE</name>
<keyword evidence="8" id="KW-0378">Hydrolase</keyword>
<feature type="region of interest" description="Disordered" evidence="18">
    <location>
        <begin position="154"/>
        <end position="227"/>
    </location>
</feature>
<keyword evidence="14" id="KW-0804">Transcription</keyword>
<protein>
    <submittedName>
        <fullName evidence="23">Chromodomain helicase DNA binding protein 5</fullName>
    </submittedName>
</protein>
<dbReference type="Pfam" id="PF06461">
    <property type="entry name" value="CHDII_SANT-like"/>
    <property type="match status" value="1"/>
</dbReference>
<evidence type="ECO:0000256" key="4">
    <source>
        <dbReference type="ARBA" id="ARBA00022723"/>
    </source>
</evidence>
<dbReference type="InParanoid" id="A0A3P8WS67"/>
<dbReference type="GO" id="GO:0008270">
    <property type="term" value="F:zinc ion binding"/>
    <property type="evidence" value="ECO:0007669"/>
    <property type="project" value="UniProtKB-KW"/>
</dbReference>
<reference evidence="23" key="2">
    <citation type="submission" date="2025-08" db="UniProtKB">
        <authorList>
            <consortium name="Ensembl"/>
        </authorList>
    </citation>
    <scope>IDENTIFICATION</scope>
</reference>
<feature type="domain" description="Chromo" evidence="19">
    <location>
        <begin position="498"/>
        <end position="531"/>
    </location>
</feature>
<dbReference type="PROSITE" id="PS01359">
    <property type="entry name" value="ZF_PHD_1"/>
    <property type="match status" value="1"/>
</dbReference>
<dbReference type="GO" id="GO:0140658">
    <property type="term" value="F:ATP-dependent chromatin remodeler activity"/>
    <property type="evidence" value="ECO:0007669"/>
    <property type="project" value="TreeGrafter"/>
</dbReference>
<dbReference type="FunFam" id="3.40.50.300:FF:000015">
    <property type="entry name" value="chromodomain-helicase-DNA-binding protein 9 isoform X1"/>
    <property type="match status" value="1"/>
</dbReference>
<evidence type="ECO:0000256" key="13">
    <source>
        <dbReference type="ARBA" id="ARBA00023125"/>
    </source>
</evidence>
<dbReference type="SMART" id="SM01146">
    <property type="entry name" value="DUF1086"/>
    <property type="match status" value="1"/>
</dbReference>
<dbReference type="GO" id="GO:0003682">
    <property type="term" value="F:chromatin binding"/>
    <property type="evidence" value="ECO:0007669"/>
    <property type="project" value="TreeGrafter"/>
</dbReference>
<reference evidence="23 24" key="1">
    <citation type="journal article" date="2014" name="Nat. Genet.">
        <title>Whole-genome sequence of a flatfish provides insights into ZW sex chromosome evolution and adaptation to a benthic lifestyle.</title>
        <authorList>
            <person name="Chen S."/>
            <person name="Zhang G."/>
            <person name="Shao C."/>
            <person name="Huang Q."/>
            <person name="Liu G."/>
            <person name="Zhang P."/>
            <person name="Song W."/>
            <person name="An N."/>
            <person name="Chalopin D."/>
            <person name="Volff J.N."/>
            <person name="Hong Y."/>
            <person name="Li Q."/>
            <person name="Sha Z."/>
            <person name="Zhou H."/>
            <person name="Xie M."/>
            <person name="Yu Q."/>
            <person name="Liu Y."/>
            <person name="Xiang H."/>
            <person name="Wang N."/>
            <person name="Wu K."/>
            <person name="Yang C."/>
            <person name="Zhou Q."/>
            <person name="Liao X."/>
            <person name="Yang L."/>
            <person name="Hu Q."/>
            <person name="Zhang J."/>
            <person name="Meng L."/>
            <person name="Jin L."/>
            <person name="Tian Y."/>
            <person name="Lian J."/>
            <person name="Yang J."/>
            <person name="Miao G."/>
            <person name="Liu S."/>
            <person name="Liang Z."/>
            <person name="Yan F."/>
            <person name="Li Y."/>
            <person name="Sun B."/>
            <person name="Zhang H."/>
            <person name="Zhang J."/>
            <person name="Zhu Y."/>
            <person name="Du M."/>
            <person name="Zhao Y."/>
            <person name="Schartl M."/>
            <person name="Tang Q."/>
            <person name="Wang J."/>
        </authorList>
    </citation>
    <scope>NUCLEOTIDE SEQUENCE</scope>
</reference>
<feature type="compositionally biased region" description="Acidic residues" evidence="18">
    <location>
        <begin position="1237"/>
        <end position="1248"/>
    </location>
</feature>
<dbReference type="Pfam" id="PF00385">
    <property type="entry name" value="Chromo"/>
    <property type="match status" value="1"/>
</dbReference>
<dbReference type="InterPro" id="IPR000330">
    <property type="entry name" value="SNF2_N"/>
</dbReference>
<keyword evidence="5" id="KW-0677">Repeat</keyword>
<dbReference type="InterPro" id="IPR019787">
    <property type="entry name" value="Znf_PHD-finger"/>
</dbReference>
<dbReference type="SMART" id="SM00490">
    <property type="entry name" value="HELICc"/>
    <property type="match status" value="1"/>
</dbReference>
<dbReference type="CDD" id="cd18662">
    <property type="entry name" value="CD2_tandem_CHD3-4_like"/>
    <property type="match status" value="1"/>
</dbReference>
<keyword evidence="11" id="KW-0156">Chromatin regulator</keyword>
<dbReference type="FunFam" id="3.30.40.10:FF:000011">
    <property type="entry name" value="chromodomain-helicase-DNA-binding protein 4 isoform X1"/>
    <property type="match status" value="1"/>
</dbReference>
<dbReference type="FunFam" id="1.10.10.60:FF:000037">
    <property type="entry name" value="chromodomain-helicase-DNA-binding protein 3 isoform X1"/>
    <property type="match status" value="1"/>
</dbReference>
<evidence type="ECO:0000259" key="20">
    <source>
        <dbReference type="PROSITE" id="PS50016"/>
    </source>
</evidence>
<feature type="compositionally biased region" description="Polar residues" evidence="18">
    <location>
        <begin position="1497"/>
        <end position="1510"/>
    </location>
</feature>
<dbReference type="Gene3D" id="3.40.50.10810">
    <property type="entry name" value="Tandem AAA-ATPase domain"/>
    <property type="match status" value="1"/>
</dbReference>
<dbReference type="CDD" id="cd15532">
    <property type="entry name" value="PHD2_CHD_II"/>
    <property type="match status" value="1"/>
</dbReference>
<feature type="compositionally biased region" description="Acidic residues" evidence="18">
    <location>
        <begin position="1258"/>
        <end position="1267"/>
    </location>
</feature>
<feature type="region of interest" description="Disordered" evidence="18">
    <location>
        <begin position="1421"/>
        <end position="1513"/>
    </location>
</feature>
<dbReference type="InterPro" id="IPR012958">
    <property type="entry name" value="CHD_N"/>
</dbReference>
<dbReference type="Gene3D" id="2.40.50.40">
    <property type="match status" value="2"/>
</dbReference>
<dbReference type="Proteomes" id="UP000265120">
    <property type="component" value="Chromosome 11"/>
</dbReference>
<dbReference type="InterPro" id="IPR012957">
    <property type="entry name" value="CHD_C2"/>
</dbReference>
<evidence type="ECO:0000256" key="6">
    <source>
        <dbReference type="ARBA" id="ARBA00022741"/>
    </source>
</evidence>
<dbReference type="FunFam" id="3.30.40.10:FF:000001">
    <property type="entry name" value="chromodomain-helicase-DNA-binding protein 3 isoform X1"/>
    <property type="match status" value="1"/>
</dbReference>
<dbReference type="CDD" id="cd18793">
    <property type="entry name" value="SF2_C_SNF"/>
    <property type="match status" value="1"/>
</dbReference>
<dbReference type="GO" id="GO:0016887">
    <property type="term" value="F:ATP hydrolysis activity"/>
    <property type="evidence" value="ECO:0007669"/>
    <property type="project" value="TreeGrafter"/>
</dbReference>
<keyword evidence="10" id="KW-0067">ATP-binding</keyword>
<dbReference type="InterPro" id="IPR016197">
    <property type="entry name" value="Chromo-like_dom_sf"/>
</dbReference>
<sequence length="1813" mass="206957">MSLLCSPVHLRTTQGLMEVRLDSDLEATSEVEERERPEIGSESESSMFGPMKKKKKKPKEKKEKKPRKKKRDEEDDDDDDDDGSMKEPKSSSQLMQEWGLEDVQYGFTEDDYKTITNYKAFSQFLRPLIAKKNPKIPMSKMMTVLGAKWREFSANNPFKGASPASVSSSQPGSQLGPVKKAKTKEGKGPGVRKRSKSVKDVKKKGKPKKTKSKTGQSGKKKKTSSVCSSDEDFLEESDFDDISLHSASVFSDTLGAATKKKARRGRKKRKKEDGDGYETDHQDYCEVCQQGGEIILCDTCPRAYHLVCLDPELEKAPEGKWSCPHCEKEGIQWEAKDDEEEEEEAAGEEEDDHMEFCRVCKDGGELLCCDTCPSSYHIHCLNPPLPEIPNGEWLCPRCMCPPLKGKAPLKGRPEREFFVKWAGLSYWHCSWVSELQLELYHTVMYRNYQRKNDMDEPPPYDYGSGEEELNSEKRKSKDPQYAVMEERFYRYGIKPEWMIIHRVLNHSFDRDGDVHYLIKWRDLPYDQCTWEMDDFDIPEYDGHKASYWDHREQILGEDQRPLMSEKVQKLKEDHPKREVPPDAPIIDPTIKFEHQPWYINATGGTLHPYQLEGLNWLRFSWAQGTDTILADEMGLGKTVQTIVFLYSLYKEGHSKGPFLVSAPLSTIINWEREFEMWAPDFYVVTYTGDKDSRAIIRENEFTFEDSAVKSGRKVFRMKKDTPIKFHVLLTSYELITIDQAILGSITWACLVVDEAHRLKNNQSKFFRILNGYKIYYKLLLTGTPLQNNLEELFHLLNFLTPERFNNLEGFLEEFADISKEDQIKKLHDLLGPHMLRRLKADVFKNMPAKTELIVRVELSPMQKKYYKFILTRNFEALNSKGGGNQVSLLNIMMDLKKCCNHPYLFPVAAGEAPVLPNGSYDGNLLVKSSGKLTLLQKMLKKLKDEGHRVLIFSQMTKMLDLLEDFLEFEGYKYERIDGGITGGLRQEAIDRFNAPGAQQFCFLLSTRAGGLGINLASADTVIIYDSDWNPHNDIQAFSRAHRIGQNKKVMIYRFVTRGSVEERITQVAKRKMMLTHLVVRPGLGSKTGSMSKQELDDILKFGTEELFKDEMEAARTMVMDNISLTGDTKDGEEGSVIHYDDDAISKLLDRSQDATEDTEIQNMNEYLSSFKVAQYVVKEEDGEEEVEREIIKQEENVDPDYWEKLLRHHYEQQQEDLARNLGKGKRIRKQVNYNDTTQEDQEWQDDLSDNQSEYSVGSEDEDEDFEERPEGGRRQSRRQLKNEKDKPLPPLLARVGGSIEVLGFNARQRKAFVNAIMRWGMPPQDAFNSHWLVRDLRGKSEREFRAYVSLFMRHLCEPGADGAETFADGVPREGLSRQHVLTRIGVMSLVRKKVQEFEHVNGKLSSPDLIPIGMELKKLTESVSSDPNTPVPASPIMMQPGTPAPPGQNTLASAGEKAADSEESKGVSEERSGDERDRTQSPSTKTEPSANAKESALKQTELSPSRTSPKSEPCMIMMDDVKCDEALEGRLNGDKDTLDEMDETRKEEKNGYKAKFMFNIADGGFTELHTLWQTEERAALSSGKMLDIWHRRHDYWLLAGIVTHGYARWQDIQNDPRYAILNEPFKTEIHKGNYLEMKNKFLARRFKLLEQALVIEEQLRRAAYLNMTQDPTHPAMALNTRFAEVECLAESHQHLSKESLAGNKPANAVLHKVLNQLEELLSDMKADVTRLPNMLSRIPPVSARLQMSERSILSRLTSRGNDQGGFGCSQMYGGSYGGGFRGHGGQPMVNYSQMPLGPYVSGNLVNSTSTRHG</sequence>
<dbReference type="InterPro" id="IPR001965">
    <property type="entry name" value="Znf_PHD"/>
</dbReference>
<keyword evidence="24" id="KW-1185">Reference proteome</keyword>
<keyword evidence="9" id="KW-0862">Zinc</keyword>
<dbReference type="Pfam" id="PF00271">
    <property type="entry name" value="Helicase_C"/>
    <property type="match status" value="1"/>
</dbReference>
<evidence type="ECO:0000256" key="9">
    <source>
        <dbReference type="ARBA" id="ARBA00022833"/>
    </source>
</evidence>
<feature type="domain" description="PHD-type" evidence="20">
    <location>
        <begin position="354"/>
        <end position="401"/>
    </location>
</feature>
<feature type="domain" description="Helicase C-terminal" evidence="22">
    <location>
        <begin position="934"/>
        <end position="1096"/>
    </location>
</feature>